<protein>
    <recommendedName>
        <fullName evidence="4">Orphan protein secreted protein</fullName>
    </recommendedName>
</protein>
<dbReference type="RefSeq" id="WP_009840734.1">
    <property type="nucleotide sequence ID" value="NZ_CH959303.1"/>
</dbReference>
<dbReference type="EMBL" id="AAOH01000011">
    <property type="protein sequence ID" value="EAR26623.1"/>
    <property type="molecule type" value="Genomic_DNA"/>
</dbReference>
<dbReference type="HOGENOM" id="CLU_1569379_0_0_6"/>
<evidence type="ECO:0000256" key="1">
    <source>
        <dbReference type="SAM" id="SignalP"/>
    </source>
</evidence>
<dbReference type="OrthoDB" id="6289237at2"/>
<accession>A4CF75</accession>
<evidence type="ECO:0000313" key="3">
    <source>
        <dbReference type="Proteomes" id="UP000006201"/>
    </source>
</evidence>
<proteinExistence type="predicted"/>
<feature type="chain" id="PRO_5002666058" description="Orphan protein secreted protein" evidence="1">
    <location>
        <begin position="20"/>
        <end position="170"/>
    </location>
</feature>
<evidence type="ECO:0000313" key="2">
    <source>
        <dbReference type="EMBL" id="EAR26623.1"/>
    </source>
</evidence>
<name>A4CF75_9GAMM</name>
<keyword evidence="1" id="KW-0732">Signal</keyword>
<comment type="caution">
    <text evidence="2">The sequence shown here is derived from an EMBL/GenBank/DDBJ whole genome shotgun (WGS) entry which is preliminary data.</text>
</comment>
<evidence type="ECO:0008006" key="4">
    <source>
        <dbReference type="Google" id="ProtNLM"/>
    </source>
</evidence>
<dbReference type="STRING" id="87626.PTD2_00402"/>
<reference evidence="2 3" key="1">
    <citation type="submission" date="2006-02" db="EMBL/GenBank/DDBJ databases">
        <authorList>
            <person name="Moran M.A."/>
            <person name="Kjelleberg S."/>
            <person name="Egan S."/>
            <person name="Saunders N."/>
            <person name="Thomas T."/>
            <person name="Ferriera S."/>
            <person name="Johnson J."/>
            <person name="Kravitz S."/>
            <person name="Halpern A."/>
            <person name="Remington K."/>
            <person name="Beeson K."/>
            <person name="Tran B."/>
            <person name="Rogers Y.-H."/>
            <person name="Friedman R."/>
            <person name="Venter J.C."/>
        </authorList>
    </citation>
    <scope>NUCLEOTIDE SEQUENCE [LARGE SCALE GENOMIC DNA]</scope>
    <source>
        <strain evidence="2 3">D2</strain>
    </source>
</reference>
<dbReference type="AlphaFoldDB" id="A4CF75"/>
<feature type="signal peptide" evidence="1">
    <location>
        <begin position="1"/>
        <end position="19"/>
    </location>
</feature>
<sequence>MKISLVAISLIAISNSVYAADPAPTLSVDQEAIVLNETDFRPITTTWANREVITGYEALINLSGAKDTLIFNTNGEVSAKWFAANFSMVTKLTCNGIPIGMSKVYGQRVNGQPTPAKPMITELRHNVEQCDQLKIELSKEGSLSRQFYTSIQNISFTVSVHGLNNTQGGI</sequence>
<keyword evidence="3" id="KW-1185">Reference proteome</keyword>
<organism evidence="2 3">
    <name type="scientific">Pseudoalteromonas tunicata D2</name>
    <dbReference type="NCBI Taxonomy" id="87626"/>
    <lineage>
        <taxon>Bacteria</taxon>
        <taxon>Pseudomonadati</taxon>
        <taxon>Pseudomonadota</taxon>
        <taxon>Gammaproteobacteria</taxon>
        <taxon>Alteromonadales</taxon>
        <taxon>Pseudoalteromonadaceae</taxon>
        <taxon>Pseudoalteromonas</taxon>
    </lineage>
</organism>
<dbReference type="eggNOG" id="ENOG5033NK1">
    <property type="taxonomic scope" value="Bacteria"/>
</dbReference>
<dbReference type="Proteomes" id="UP000006201">
    <property type="component" value="Unassembled WGS sequence"/>
</dbReference>
<gene>
    <name evidence="2" type="ORF">PTD2_00402</name>
</gene>